<dbReference type="InterPro" id="IPR039448">
    <property type="entry name" value="Beta_helix"/>
</dbReference>
<evidence type="ECO:0000256" key="2">
    <source>
        <dbReference type="ARBA" id="ARBA00022525"/>
    </source>
</evidence>
<comment type="subcellular location">
    <subcellularLocation>
        <location evidence="1">Secreted</location>
    </subcellularLocation>
</comment>
<dbReference type="SMART" id="SM00710">
    <property type="entry name" value="PbH1"/>
    <property type="match status" value="6"/>
</dbReference>
<dbReference type="RefSeq" id="WP_184330760.1">
    <property type="nucleotide sequence ID" value="NZ_JACHHZ010000002.1"/>
</dbReference>
<evidence type="ECO:0000313" key="9">
    <source>
        <dbReference type="Proteomes" id="UP000588068"/>
    </source>
</evidence>
<dbReference type="Proteomes" id="UP000588068">
    <property type="component" value="Unassembled WGS sequence"/>
</dbReference>
<proteinExistence type="predicted"/>
<evidence type="ECO:0000259" key="6">
    <source>
        <dbReference type="Pfam" id="PF13229"/>
    </source>
</evidence>
<gene>
    <name evidence="8" type="ORF">HNQ60_001773</name>
</gene>
<dbReference type="InterPro" id="IPR013783">
    <property type="entry name" value="Ig-like_fold"/>
</dbReference>
<feature type="region of interest" description="Disordered" evidence="4">
    <location>
        <begin position="130"/>
        <end position="166"/>
    </location>
</feature>
<dbReference type="Pfam" id="PF13229">
    <property type="entry name" value="Beta_helix"/>
    <property type="match status" value="1"/>
</dbReference>
<reference evidence="8 9" key="1">
    <citation type="submission" date="2020-08" db="EMBL/GenBank/DDBJ databases">
        <title>Genomic Encyclopedia of Type Strains, Phase IV (KMG-IV): sequencing the most valuable type-strain genomes for metagenomic binning, comparative biology and taxonomic classification.</title>
        <authorList>
            <person name="Goeker M."/>
        </authorList>
    </citation>
    <scope>NUCLEOTIDE SEQUENCE [LARGE SCALE GENOMIC DNA]</scope>
    <source>
        <strain evidence="8 9">DSM 26723</strain>
    </source>
</reference>
<evidence type="ECO:0000259" key="7">
    <source>
        <dbReference type="Pfam" id="PF17210"/>
    </source>
</evidence>
<keyword evidence="9" id="KW-1185">Reference proteome</keyword>
<keyword evidence="3 5" id="KW-0732">Signal</keyword>
<dbReference type="InterPro" id="IPR033764">
    <property type="entry name" value="Sdr_B"/>
</dbReference>
<sequence length="852" mass="86168">MRSPFASLLICVHCAALALLGSAAHAATISGRVFEDVSYGGGAGRSLADASGVGINGVRVELYIQSGANFNYSTAATTATIAANPGSYSFTGLSAGTYRVRVVNGTIDSSRGGCTANCVPVQTYRTDASTGTAAPVTNRVGGENPLLSDAPNRTSGNLGAQTSGTQTPQSLAPVALSSSSAALVVGNVDFGFNFSTIVNTNDLANCTPSGSSSSFFPCQGTLRQFLINSDVLGALASQAGSGQLGGGATSLPGGSESSIFMIPSSQLTSGVAVIALAAALPVIDRSNVRLDATTQTVNIGNTNSGVSGTGGMVGALSTAFPQFVRPEVQIADATFTLTGSNQAVHGFALPRGSIAVSGANAIVRDNFVGVAANGTTDSGDAMAIVFTGANAQIRSNYAAANNSVIRGNSPGAGSTVSFNEVIRSSVTPGNTFDGILLIGTATGVRIENNLARNQPGAGIELGFEGGTMSSIVITNNTVRQNGFSGSGATPTTTPSAEPIGIAAWNYVGSNVEISLNVIEENAGPGLLLSDVSNTRITRNRFGNNRGLAIDLNANDADPNSVGSGPGPTLNDTNDSDSGANDLLNFPVITAATIANGEFSLAGFAQPGAAIELYVAQPDPTGFGEGLTHIGTFTEGVGDLDNGTGSYSGAINGVNQGGDTTNRFLFRGSVPAGMTGGLVLTSTATLSGRTSEFGGNVTVTTGPNLVTLKTVQVDADPINNTTNPKSIPGATQRYTIRLTNQGPGTVDNNTVEIVDAIPTNTLFCNLAAPVTFTNGSPVSGLSFTFATLGSTTDDVDFSSTTSGNPVWNYTPVANANGCDAAVRYVRIRPRGTMAGSSGSGNPYFEVQFRVRVQ</sequence>
<keyword evidence="2" id="KW-0964">Secreted</keyword>
<feature type="domain" description="SD-repeat containing protein B" evidence="7">
    <location>
        <begin position="31"/>
        <end position="104"/>
    </location>
</feature>
<dbReference type="AlphaFoldDB" id="A0A841HLN8"/>
<comment type="caution">
    <text evidence="8">The sequence shown here is derived from an EMBL/GenBank/DDBJ whole genome shotgun (WGS) entry which is preliminary data.</text>
</comment>
<dbReference type="Pfam" id="PF17210">
    <property type="entry name" value="SdrD_B"/>
    <property type="match status" value="1"/>
</dbReference>
<feature type="compositionally biased region" description="Polar residues" evidence="4">
    <location>
        <begin position="151"/>
        <end position="166"/>
    </location>
</feature>
<organism evidence="8 9">
    <name type="scientific">Povalibacter uvarum</name>
    <dbReference type="NCBI Taxonomy" id="732238"/>
    <lineage>
        <taxon>Bacteria</taxon>
        <taxon>Pseudomonadati</taxon>
        <taxon>Pseudomonadota</taxon>
        <taxon>Gammaproteobacteria</taxon>
        <taxon>Steroidobacterales</taxon>
        <taxon>Steroidobacteraceae</taxon>
        <taxon>Povalibacter</taxon>
    </lineage>
</organism>
<evidence type="ECO:0000313" key="8">
    <source>
        <dbReference type="EMBL" id="MBB6092895.1"/>
    </source>
</evidence>
<dbReference type="Gene3D" id="2.60.40.10">
    <property type="entry name" value="Immunoglobulins"/>
    <property type="match status" value="1"/>
</dbReference>
<name>A0A841HLN8_9GAMM</name>
<dbReference type="SUPFAM" id="SSF117074">
    <property type="entry name" value="Hypothetical protein PA1324"/>
    <property type="match status" value="1"/>
</dbReference>
<evidence type="ECO:0000256" key="3">
    <source>
        <dbReference type="ARBA" id="ARBA00022729"/>
    </source>
</evidence>
<feature type="region of interest" description="Disordered" evidence="4">
    <location>
        <begin position="555"/>
        <end position="577"/>
    </location>
</feature>
<dbReference type="SUPFAM" id="SSF51126">
    <property type="entry name" value="Pectin lyase-like"/>
    <property type="match status" value="1"/>
</dbReference>
<feature type="signal peptide" evidence="5">
    <location>
        <begin position="1"/>
        <end position="26"/>
    </location>
</feature>
<feature type="chain" id="PRO_5032587233" evidence="5">
    <location>
        <begin position="27"/>
        <end position="852"/>
    </location>
</feature>
<feature type="domain" description="Right handed beta helix" evidence="6">
    <location>
        <begin position="435"/>
        <end position="555"/>
    </location>
</feature>
<accession>A0A841HLN8</accession>
<protein>
    <submittedName>
        <fullName evidence="8">Stage V sporulation protein SpoVS</fullName>
    </submittedName>
</protein>
<dbReference type="InterPro" id="IPR011050">
    <property type="entry name" value="Pectin_lyase_fold/virulence"/>
</dbReference>
<dbReference type="Gene3D" id="2.160.20.10">
    <property type="entry name" value="Single-stranded right-handed beta-helix, Pectin lyase-like"/>
    <property type="match status" value="1"/>
</dbReference>
<dbReference type="InterPro" id="IPR006626">
    <property type="entry name" value="PbH1"/>
</dbReference>
<dbReference type="EMBL" id="JACHHZ010000002">
    <property type="protein sequence ID" value="MBB6092895.1"/>
    <property type="molecule type" value="Genomic_DNA"/>
</dbReference>
<evidence type="ECO:0000256" key="5">
    <source>
        <dbReference type="SAM" id="SignalP"/>
    </source>
</evidence>
<evidence type="ECO:0000256" key="4">
    <source>
        <dbReference type="SAM" id="MobiDB-lite"/>
    </source>
</evidence>
<dbReference type="GO" id="GO:0005576">
    <property type="term" value="C:extracellular region"/>
    <property type="evidence" value="ECO:0007669"/>
    <property type="project" value="UniProtKB-SubCell"/>
</dbReference>
<evidence type="ECO:0000256" key="1">
    <source>
        <dbReference type="ARBA" id="ARBA00004613"/>
    </source>
</evidence>
<dbReference type="InterPro" id="IPR012334">
    <property type="entry name" value="Pectin_lyas_fold"/>
</dbReference>